<dbReference type="PANTHER" id="PTHR46274">
    <property type="entry name" value="PHOSPHATIDYLINOSITOL PHOSPHATASE"/>
    <property type="match status" value="1"/>
</dbReference>
<sequence>MPERFSWILPKELAVGSFPRPTTSASYLNRMGITAVLCLTEAGEATVPGEITHNFLWERVSIPDGFTGGIPTVEQFEQALNILSRWRKKGHVIYVHCLAGVGRSPSVCVAYLVQNRGIDLGEALHFVKECHAYANPDEHQIRVMRTFLKPG</sequence>
<evidence type="ECO:0000256" key="1">
    <source>
        <dbReference type="ARBA" id="ARBA00022801"/>
    </source>
</evidence>
<reference evidence="5" key="1">
    <citation type="submission" date="2009-01" db="EMBL/GenBank/DDBJ databases">
        <title>Complete sequence of chromosome Cyanothece sp. PCC 7425.</title>
        <authorList>
            <consortium name="US DOE Joint Genome Institute"/>
            <person name="Lucas S."/>
            <person name="Copeland A."/>
            <person name="Lapidus A."/>
            <person name="Glavina del Rio T."/>
            <person name="Dalin E."/>
            <person name="Tice H."/>
            <person name="Bruce D."/>
            <person name="Goodwin L."/>
            <person name="Pitluck S."/>
            <person name="Sims D."/>
            <person name="Meineke L."/>
            <person name="Brettin T."/>
            <person name="Detter J.C."/>
            <person name="Han C."/>
            <person name="Larimer F."/>
            <person name="Land M."/>
            <person name="Hauser L."/>
            <person name="Kyrpides N."/>
            <person name="Ovchinnikova G."/>
            <person name="Liberton M."/>
            <person name="Stoeckel J."/>
            <person name="Banerjee A."/>
            <person name="Singh A."/>
            <person name="Page L."/>
            <person name="Sato H."/>
            <person name="Zhao L."/>
            <person name="Sherman L."/>
            <person name="Pakrasi H."/>
            <person name="Richardson P."/>
        </authorList>
    </citation>
    <scope>NUCLEOTIDE SEQUENCE</scope>
    <source>
        <strain evidence="5">PCC 7425</strain>
    </source>
</reference>
<dbReference type="eggNOG" id="COG2453">
    <property type="taxonomic scope" value="Bacteria"/>
</dbReference>
<dbReference type="HOGENOM" id="CLU_047330_4_0_3"/>
<dbReference type="InterPro" id="IPR000387">
    <property type="entry name" value="Tyr_Pase_dom"/>
</dbReference>
<dbReference type="SUPFAM" id="SSF52799">
    <property type="entry name" value="(Phosphotyrosine protein) phosphatases II"/>
    <property type="match status" value="1"/>
</dbReference>
<dbReference type="InterPro" id="IPR020422">
    <property type="entry name" value="TYR_PHOSPHATASE_DUAL_dom"/>
</dbReference>
<dbReference type="AlphaFoldDB" id="B8HPW0"/>
<keyword evidence="1" id="KW-0378">Hydrolase</keyword>
<feature type="domain" description="Tyrosine specific protein phosphatases" evidence="4">
    <location>
        <begin position="74"/>
        <end position="142"/>
    </location>
</feature>
<dbReference type="InterPro" id="IPR016130">
    <property type="entry name" value="Tyr_Pase_AS"/>
</dbReference>
<proteinExistence type="predicted"/>
<dbReference type="InterPro" id="IPR000340">
    <property type="entry name" value="Dual-sp_phosphatase_cat-dom"/>
</dbReference>
<name>B8HPW0_CYAP4</name>
<dbReference type="PROSITE" id="PS00383">
    <property type="entry name" value="TYR_PHOSPHATASE_1"/>
    <property type="match status" value="1"/>
</dbReference>
<evidence type="ECO:0000259" key="3">
    <source>
        <dbReference type="PROSITE" id="PS50054"/>
    </source>
</evidence>
<evidence type="ECO:0000313" key="5">
    <source>
        <dbReference type="EMBL" id="ACL45669.1"/>
    </source>
</evidence>
<dbReference type="PROSITE" id="PS50054">
    <property type="entry name" value="TYR_PHOSPHATASE_DUAL"/>
    <property type="match status" value="1"/>
</dbReference>
<dbReference type="EMBL" id="CP001344">
    <property type="protein sequence ID" value="ACL45669.1"/>
    <property type="molecule type" value="Genomic_DNA"/>
</dbReference>
<dbReference type="STRING" id="395961.Cyan7425_3344"/>
<dbReference type="InterPro" id="IPR029021">
    <property type="entry name" value="Prot-tyrosine_phosphatase-like"/>
</dbReference>
<dbReference type="CDD" id="cd14498">
    <property type="entry name" value="DSP"/>
    <property type="match status" value="1"/>
</dbReference>
<dbReference type="Pfam" id="PF00782">
    <property type="entry name" value="DSPc"/>
    <property type="match status" value="1"/>
</dbReference>
<organism evidence="5">
    <name type="scientific">Cyanothece sp. (strain PCC 7425 / ATCC 29141)</name>
    <dbReference type="NCBI Taxonomy" id="395961"/>
    <lineage>
        <taxon>Bacteria</taxon>
        <taxon>Bacillati</taxon>
        <taxon>Cyanobacteriota</taxon>
        <taxon>Cyanophyceae</taxon>
        <taxon>Gomontiellales</taxon>
        <taxon>Cyanothecaceae</taxon>
        <taxon>Cyanothece</taxon>
    </lineage>
</organism>
<keyword evidence="2" id="KW-0904">Protein phosphatase</keyword>
<dbReference type="PROSITE" id="PS50056">
    <property type="entry name" value="TYR_PHOSPHATASE_2"/>
    <property type="match status" value="1"/>
</dbReference>
<evidence type="ECO:0000259" key="4">
    <source>
        <dbReference type="PROSITE" id="PS50056"/>
    </source>
</evidence>
<dbReference type="PANTHER" id="PTHR46274:SF6">
    <property type="entry name" value="TYR_PHOSPHATASE_2 DOMAIN-CONTAINING PROTEIN"/>
    <property type="match status" value="1"/>
</dbReference>
<evidence type="ECO:0000256" key="2">
    <source>
        <dbReference type="ARBA" id="ARBA00022912"/>
    </source>
</evidence>
<protein>
    <submittedName>
        <fullName evidence="5">Dual specificity protein phosphatase</fullName>
    </submittedName>
</protein>
<dbReference type="KEGG" id="cyn:Cyan7425_3344"/>
<feature type="domain" description="Tyrosine-protein phosphatase" evidence="3">
    <location>
        <begin position="4"/>
        <end position="151"/>
    </location>
</feature>
<dbReference type="GO" id="GO:0004721">
    <property type="term" value="F:phosphoprotein phosphatase activity"/>
    <property type="evidence" value="ECO:0007669"/>
    <property type="project" value="UniProtKB-KW"/>
</dbReference>
<gene>
    <name evidence="5" type="ordered locus">Cyan7425_3344</name>
</gene>
<dbReference type="SMART" id="SM00195">
    <property type="entry name" value="DSPc"/>
    <property type="match status" value="1"/>
</dbReference>
<dbReference type="Gene3D" id="3.90.190.10">
    <property type="entry name" value="Protein tyrosine phosphatase superfamily"/>
    <property type="match status" value="1"/>
</dbReference>
<dbReference type="OrthoDB" id="556386at2"/>
<accession>B8HPW0</accession>